<dbReference type="CDD" id="cd08432">
    <property type="entry name" value="PBP2_GcdR_TrpI_HvrB_AmpR_like"/>
    <property type="match status" value="1"/>
</dbReference>
<sequence length="294" mass="33530">MSRLIPPLNPLFFFEVASRQGSFTRAAEELNVTQSAVSRQIAVLERFVGAKLFRRERHGIVLTEAGESYRREIAPAFERIHRATAQMRQAEQDEPLRVRVYSTFAVKWLFARLPEFNARHPEIELSLSNTVAPVDFKRDEIDLAIQFGSGDWPGMEVRELLPDVIQPVCSPRLLHRQKIESLDDLAKHRLLVSHYRRLDWKDWLGAAGRCDLLQPGMEFPSSVLTYQAAIDGLGIAVGQMRLLDQDVRAGLLVPLFTPVTRALAHYIVWPADRTPNRKGRLFLAWLQQATREAA</sequence>
<evidence type="ECO:0000313" key="7">
    <source>
        <dbReference type="Proteomes" id="UP000249688"/>
    </source>
</evidence>
<dbReference type="InterPro" id="IPR005119">
    <property type="entry name" value="LysR_subst-bd"/>
</dbReference>
<dbReference type="PRINTS" id="PR00039">
    <property type="entry name" value="HTHLYSR"/>
</dbReference>
<dbReference type="GO" id="GO:0043565">
    <property type="term" value="F:sequence-specific DNA binding"/>
    <property type="evidence" value="ECO:0007669"/>
    <property type="project" value="TreeGrafter"/>
</dbReference>
<evidence type="ECO:0000256" key="2">
    <source>
        <dbReference type="ARBA" id="ARBA00023015"/>
    </source>
</evidence>
<dbReference type="EMBL" id="QKYU01000019">
    <property type="protein sequence ID" value="PZW42114.1"/>
    <property type="molecule type" value="Genomic_DNA"/>
</dbReference>
<reference evidence="6 7" key="1">
    <citation type="submission" date="2018-06" db="EMBL/GenBank/DDBJ databases">
        <title>Genomic Encyclopedia of Archaeal and Bacterial Type Strains, Phase II (KMG-II): from individual species to whole genera.</title>
        <authorList>
            <person name="Goeker M."/>
        </authorList>
    </citation>
    <scope>NUCLEOTIDE SEQUENCE [LARGE SCALE GENOMIC DNA]</scope>
    <source>
        <strain evidence="6 7">DSM 24525</strain>
    </source>
</reference>
<comment type="caution">
    <text evidence="6">The sequence shown here is derived from an EMBL/GenBank/DDBJ whole genome shotgun (WGS) entry which is preliminary data.</text>
</comment>
<keyword evidence="4" id="KW-0804">Transcription</keyword>
<gene>
    <name evidence="6" type="ORF">C8P66_1196</name>
</gene>
<evidence type="ECO:0000259" key="5">
    <source>
        <dbReference type="PROSITE" id="PS50931"/>
    </source>
</evidence>
<dbReference type="Gene3D" id="3.40.190.10">
    <property type="entry name" value="Periplasmic binding protein-like II"/>
    <property type="match status" value="2"/>
</dbReference>
<evidence type="ECO:0000256" key="1">
    <source>
        <dbReference type="ARBA" id="ARBA00009437"/>
    </source>
</evidence>
<evidence type="ECO:0000313" key="6">
    <source>
        <dbReference type="EMBL" id="PZW42114.1"/>
    </source>
</evidence>
<dbReference type="OrthoDB" id="9794694at2"/>
<dbReference type="AlphaFoldDB" id="A0A2W7I624"/>
<dbReference type="InterPro" id="IPR036390">
    <property type="entry name" value="WH_DNA-bd_sf"/>
</dbReference>
<dbReference type="Pfam" id="PF00126">
    <property type="entry name" value="HTH_1"/>
    <property type="match status" value="1"/>
</dbReference>
<dbReference type="SUPFAM" id="SSF46785">
    <property type="entry name" value="Winged helix' DNA-binding domain"/>
    <property type="match status" value="1"/>
</dbReference>
<dbReference type="InterPro" id="IPR058163">
    <property type="entry name" value="LysR-type_TF_proteobact-type"/>
</dbReference>
<evidence type="ECO:0000256" key="3">
    <source>
        <dbReference type="ARBA" id="ARBA00023125"/>
    </source>
</evidence>
<protein>
    <submittedName>
        <fullName evidence="6">LysR family glycine cleavage system transcriptional activator</fullName>
    </submittedName>
</protein>
<name>A0A2W7I624_9PROT</name>
<keyword evidence="2" id="KW-0805">Transcription regulation</keyword>
<feature type="domain" description="HTH lysR-type" evidence="5">
    <location>
        <begin position="14"/>
        <end position="63"/>
    </location>
</feature>
<dbReference type="SUPFAM" id="SSF53850">
    <property type="entry name" value="Periplasmic binding protein-like II"/>
    <property type="match status" value="1"/>
</dbReference>
<comment type="similarity">
    <text evidence="1">Belongs to the LysR transcriptional regulatory family.</text>
</comment>
<dbReference type="InterPro" id="IPR000847">
    <property type="entry name" value="LysR_HTH_N"/>
</dbReference>
<keyword evidence="7" id="KW-1185">Reference proteome</keyword>
<dbReference type="FunFam" id="1.10.10.10:FF:000038">
    <property type="entry name" value="Glycine cleavage system transcriptional activator"/>
    <property type="match status" value="1"/>
</dbReference>
<dbReference type="InterPro" id="IPR036388">
    <property type="entry name" value="WH-like_DNA-bd_sf"/>
</dbReference>
<dbReference type="GO" id="GO:0003700">
    <property type="term" value="F:DNA-binding transcription factor activity"/>
    <property type="evidence" value="ECO:0007669"/>
    <property type="project" value="InterPro"/>
</dbReference>
<dbReference type="Gene3D" id="1.10.10.10">
    <property type="entry name" value="Winged helix-like DNA-binding domain superfamily/Winged helix DNA-binding domain"/>
    <property type="match status" value="1"/>
</dbReference>
<keyword evidence="3" id="KW-0238">DNA-binding</keyword>
<dbReference type="PANTHER" id="PTHR30537:SF74">
    <property type="entry name" value="HTH-TYPE TRANSCRIPTIONAL REGULATOR TRPI"/>
    <property type="match status" value="1"/>
</dbReference>
<proteinExistence type="inferred from homology"/>
<dbReference type="PROSITE" id="PS50931">
    <property type="entry name" value="HTH_LYSR"/>
    <property type="match status" value="1"/>
</dbReference>
<dbReference type="Pfam" id="PF03466">
    <property type="entry name" value="LysR_substrate"/>
    <property type="match status" value="1"/>
</dbReference>
<organism evidence="6 7">
    <name type="scientific">Humitalea rosea</name>
    <dbReference type="NCBI Taxonomy" id="990373"/>
    <lineage>
        <taxon>Bacteria</taxon>
        <taxon>Pseudomonadati</taxon>
        <taxon>Pseudomonadota</taxon>
        <taxon>Alphaproteobacteria</taxon>
        <taxon>Acetobacterales</taxon>
        <taxon>Roseomonadaceae</taxon>
        <taxon>Humitalea</taxon>
    </lineage>
</organism>
<accession>A0A2W7I624</accession>
<dbReference type="PANTHER" id="PTHR30537">
    <property type="entry name" value="HTH-TYPE TRANSCRIPTIONAL REGULATOR"/>
    <property type="match status" value="1"/>
</dbReference>
<dbReference type="GO" id="GO:0006351">
    <property type="term" value="P:DNA-templated transcription"/>
    <property type="evidence" value="ECO:0007669"/>
    <property type="project" value="TreeGrafter"/>
</dbReference>
<evidence type="ECO:0000256" key="4">
    <source>
        <dbReference type="ARBA" id="ARBA00023163"/>
    </source>
</evidence>
<dbReference type="Proteomes" id="UP000249688">
    <property type="component" value="Unassembled WGS sequence"/>
</dbReference>
<dbReference type="RefSeq" id="WP_111399303.1">
    <property type="nucleotide sequence ID" value="NZ_QKYU01000019.1"/>
</dbReference>